<gene>
    <name evidence="3" type="ORF">HQN59_11270</name>
</gene>
<reference evidence="3 4" key="1">
    <citation type="submission" date="2020-06" db="EMBL/GenBank/DDBJ databases">
        <title>Schlegella sp. ID0723 isolated from air conditioner.</title>
        <authorList>
            <person name="Kim D.Y."/>
            <person name="Kim D.-U."/>
        </authorList>
    </citation>
    <scope>NUCLEOTIDE SEQUENCE [LARGE SCALE GENOMIC DNA]</scope>
    <source>
        <strain evidence="3 4">ID0723</strain>
    </source>
</reference>
<keyword evidence="4" id="KW-1185">Reference proteome</keyword>
<dbReference type="AlphaFoldDB" id="A0A7Y6NNE2"/>
<dbReference type="Gene3D" id="3.40.190.150">
    <property type="entry name" value="Bordetella uptake gene, domain 1"/>
    <property type="match status" value="1"/>
</dbReference>
<dbReference type="Proteomes" id="UP000529637">
    <property type="component" value="Unassembled WGS sequence"/>
</dbReference>
<comment type="caution">
    <text evidence="3">The sequence shown here is derived from an EMBL/GenBank/DDBJ whole genome shotgun (WGS) entry which is preliminary data.</text>
</comment>
<feature type="signal peptide" evidence="2">
    <location>
        <begin position="1"/>
        <end position="24"/>
    </location>
</feature>
<dbReference type="Gene3D" id="3.40.190.10">
    <property type="entry name" value="Periplasmic binding protein-like II"/>
    <property type="match status" value="1"/>
</dbReference>
<dbReference type="PANTHER" id="PTHR42928">
    <property type="entry name" value="TRICARBOXYLATE-BINDING PROTEIN"/>
    <property type="match status" value="1"/>
</dbReference>
<comment type="similarity">
    <text evidence="1">Belongs to the UPF0065 (bug) family.</text>
</comment>
<proteinExistence type="inferred from homology"/>
<organism evidence="3 4">
    <name type="scientific">Piscinibacter koreensis</name>
    <dbReference type="NCBI Taxonomy" id="2742824"/>
    <lineage>
        <taxon>Bacteria</taxon>
        <taxon>Pseudomonadati</taxon>
        <taxon>Pseudomonadota</taxon>
        <taxon>Betaproteobacteria</taxon>
        <taxon>Burkholderiales</taxon>
        <taxon>Sphaerotilaceae</taxon>
        <taxon>Piscinibacter</taxon>
    </lineage>
</organism>
<dbReference type="EMBL" id="JABWMJ010000004">
    <property type="protein sequence ID" value="NUZ06339.1"/>
    <property type="molecule type" value="Genomic_DNA"/>
</dbReference>
<dbReference type="PANTHER" id="PTHR42928:SF5">
    <property type="entry name" value="BLR1237 PROTEIN"/>
    <property type="match status" value="1"/>
</dbReference>
<feature type="chain" id="PRO_5030564900" evidence="2">
    <location>
        <begin position="25"/>
        <end position="326"/>
    </location>
</feature>
<evidence type="ECO:0000313" key="4">
    <source>
        <dbReference type="Proteomes" id="UP000529637"/>
    </source>
</evidence>
<dbReference type="SUPFAM" id="SSF53850">
    <property type="entry name" value="Periplasmic binding protein-like II"/>
    <property type="match status" value="1"/>
</dbReference>
<accession>A0A7Y6NNE2</accession>
<name>A0A7Y6NNE2_9BURK</name>
<evidence type="ECO:0000256" key="1">
    <source>
        <dbReference type="ARBA" id="ARBA00006987"/>
    </source>
</evidence>
<protein>
    <submittedName>
        <fullName evidence="3">Tripartite tricarboxylate transporter substrate binding protein</fullName>
    </submittedName>
</protein>
<keyword evidence="2" id="KW-0732">Signal</keyword>
<dbReference type="InterPro" id="IPR005064">
    <property type="entry name" value="BUG"/>
</dbReference>
<dbReference type="InterPro" id="IPR042100">
    <property type="entry name" value="Bug_dom1"/>
</dbReference>
<sequence>MHSRQLFAVLPAAALLIAAPLAQAQTADNYPARQPVRLIVTFSPGGGADAAARAISDKLAAKLGQTVIVENRPGAGGSIATNYVAKSAADGYTVLFTVSSHSINQAMMASLPFDTEKDLRGVTLVGLLPQVLAVHPSVPASNLTEWLALGQKDPRFRQYATGGVGSPGHFAGAVLQAMSHQPLVHVGYKGAGPAMADVMGNQVPAVLSTMGGMMPHIQSGKLKAIAITSKDRSPLLPNFQTIGETLQGYESDTWIGTFVPTGTPQPIIAKLHAATAAALTDPDVKARLDTQGVSIVAGSPAELDRRVSREIKLFTQVVKEQGIKAE</sequence>
<evidence type="ECO:0000313" key="3">
    <source>
        <dbReference type="EMBL" id="NUZ06339.1"/>
    </source>
</evidence>
<dbReference type="RefSeq" id="WP_176069156.1">
    <property type="nucleotide sequence ID" value="NZ_JABWMJ010000004.1"/>
</dbReference>
<dbReference type="Pfam" id="PF03401">
    <property type="entry name" value="TctC"/>
    <property type="match status" value="1"/>
</dbReference>
<evidence type="ECO:0000256" key="2">
    <source>
        <dbReference type="SAM" id="SignalP"/>
    </source>
</evidence>
<dbReference type="PIRSF" id="PIRSF017082">
    <property type="entry name" value="YflP"/>
    <property type="match status" value="1"/>
</dbReference>